<feature type="transmembrane region" description="Helical" evidence="1">
    <location>
        <begin position="221"/>
        <end position="242"/>
    </location>
</feature>
<protein>
    <recommendedName>
        <fullName evidence="4">Bacterial Pleckstrin homology domain-containing protein</fullName>
    </recommendedName>
</protein>
<evidence type="ECO:0000313" key="2">
    <source>
        <dbReference type="EMBL" id="HJA06052.1"/>
    </source>
</evidence>
<evidence type="ECO:0000313" key="3">
    <source>
        <dbReference type="Proteomes" id="UP000824223"/>
    </source>
</evidence>
<sequence>MMMFWIFLMIDLVTVGIFYAVYGRKQQYSEGMLMGVHMPQSAAESEEVTAFIAKYTKRSHRFYFWNTVAGALISALNFWYMSVFTLMWSLWLVELCVGGILLLYRTHRKLYDLKVERGWVGSGGSHILAAGTKTSTQTGKMGISPWWHTVLTVLILLPCLLPYVRDYLKNSDDGWVLLIVSVSVETLFAVLHVIMLRMQDKVYSEDAALNDRVNGMRKQTWSWMLLGCGICNAAAYLTAAQFMDGKGWLGSGVYVAYIILESFPIVLLLGGFFYMAKRKDTLLAQNQKPLYIDDDVYWKNGWYSNPNDKRLIVQDWVCTWNYATNMARPAGKISLAAGLLIGVGCLVVAVVMIFKMEFTPIEVRISTDEVAVTSGYSDLFLTYDEITDVELLDSLPKDDYRRVNGGDDGRMLVGKFRGKETGKCRMYLYVGYEPILMIGTEDGPAYINSKTDGEARQWEKAIRDNLTRLAAEEH</sequence>
<feature type="transmembrane region" description="Helical" evidence="1">
    <location>
        <begin position="86"/>
        <end position="104"/>
    </location>
</feature>
<feature type="transmembrane region" description="Helical" evidence="1">
    <location>
        <begin position="333"/>
        <end position="354"/>
    </location>
</feature>
<keyword evidence="1" id="KW-0812">Transmembrane</keyword>
<dbReference type="EMBL" id="DXAK01000012">
    <property type="protein sequence ID" value="HJA06052.1"/>
    <property type="molecule type" value="Genomic_DNA"/>
</dbReference>
<reference evidence="2" key="1">
    <citation type="journal article" date="2021" name="PeerJ">
        <title>Extensive microbial diversity within the chicken gut microbiome revealed by metagenomics and culture.</title>
        <authorList>
            <person name="Gilroy R."/>
            <person name="Ravi A."/>
            <person name="Getino M."/>
            <person name="Pursley I."/>
            <person name="Horton D.L."/>
            <person name="Alikhan N.F."/>
            <person name="Baker D."/>
            <person name="Gharbi K."/>
            <person name="Hall N."/>
            <person name="Watson M."/>
            <person name="Adriaenssens E.M."/>
            <person name="Foster-Nyarko E."/>
            <person name="Jarju S."/>
            <person name="Secka A."/>
            <person name="Antonio M."/>
            <person name="Oren A."/>
            <person name="Chaudhuri R.R."/>
            <person name="La Ragione R."/>
            <person name="Hildebrand F."/>
            <person name="Pallen M.J."/>
        </authorList>
    </citation>
    <scope>NUCLEOTIDE SEQUENCE</scope>
    <source>
        <strain evidence="2">ChiSjej2B20-11307</strain>
    </source>
</reference>
<keyword evidence="1" id="KW-1133">Transmembrane helix</keyword>
<comment type="caution">
    <text evidence="2">The sequence shown here is derived from an EMBL/GenBank/DDBJ whole genome shotgun (WGS) entry which is preliminary data.</text>
</comment>
<dbReference type="AlphaFoldDB" id="A0A9D2H7B6"/>
<gene>
    <name evidence="2" type="ORF">H9798_02725</name>
</gene>
<feature type="transmembrane region" description="Helical" evidence="1">
    <location>
        <begin position="254"/>
        <end position="276"/>
    </location>
</feature>
<evidence type="ECO:0000256" key="1">
    <source>
        <dbReference type="SAM" id="Phobius"/>
    </source>
</evidence>
<proteinExistence type="predicted"/>
<name>A0A9D2H7B6_9FIRM</name>
<reference evidence="2" key="2">
    <citation type="submission" date="2021-04" db="EMBL/GenBank/DDBJ databases">
        <authorList>
            <person name="Gilroy R."/>
        </authorList>
    </citation>
    <scope>NUCLEOTIDE SEQUENCE</scope>
    <source>
        <strain evidence="2">ChiSjej2B20-11307</strain>
    </source>
</reference>
<keyword evidence="1" id="KW-0472">Membrane</keyword>
<accession>A0A9D2H7B6</accession>
<feature type="transmembrane region" description="Helical" evidence="1">
    <location>
        <begin position="175"/>
        <end position="196"/>
    </location>
</feature>
<feature type="transmembrane region" description="Helical" evidence="1">
    <location>
        <begin position="62"/>
        <end position="80"/>
    </location>
</feature>
<feature type="transmembrane region" description="Helical" evidence="1">
    <location>
        <begin position="6"/>
        <end position="22"/>
    </location>
</feature>
<organism evidence="2 3">
    <name type="scientific">Candidatus Mediterraneibacter pullicola</name>
    <dbReference type="NCBI Taxonomy" id="2838682"/>
    <lineage>
        <taxon>Bacteria</taxon>
        <taxon>Bacillati</taxon>
        <taxon>Bacillota</taxon>
        <taxon>Clostridia</taxon>
        <taxon>Lachnospirales</taxon>
        <taxon>Lachnospiraceae</taxon>
        <taxon>Mediterraneibacter</taxon>
    </lineage>
</organism>
<feature type="transmembrane region" description="Helical" evidence="1">
    <location>
        <begin position="146"/>
        <end position="163"/>
    </location>
</feature>
<evidence type="ECO:0008006" key="4">
    <source>
        <dbReference type="Google" id="ProtNLM"/>
    </source>
</evidence>
<dbReference type="Proteomes" id="UP000824223">
    <property type="component" value="Unassembled WGS sequence"/>
</dbReference>